<evidence type="ECO:0000313" key="5">
    <source>
        <dbReference type="EMBL" id="WMX26802.1"/>
    </source>
</evidence>
<dbReference type="Gene3D" id="3.40.50.2000">
    <property type="entry name" value="Glycogen Phosphorylase B"/>
    <property type="match status" value="2"/>
</dbReference>
<dbReference type="PANTHER" id="PTHR48049:SF1">
    <property type="entry name" value="UDP-GLYCOSYLTRANSFERASE SUPERFAMILY PROTEIN"/>
    <property type="match status" value="1"/>
</dbReference>
<dbReference type="CDD" id="cd03784">
    <property type="entry name" value="GT1_Gtf-like"/>
    <property type="match status" value="1"/>
</dbReference>
<dbReference type="SUPFAM" id="SSF53756">
    <property type="entry name" value="UDP-Glycosyltransferase/glycogen phosphorylase"/>
    <property type="match status" value="1"/>
</dbReference>
<reference evidence="4" key="1">
    <citation type="submission" date="2012-05" db="EMBL/GenBank/DDBJ databases">
        <authorList>
            <person name="Krishnakumar V."/>
            <person name="Cheung F."/>
            <person name="Xiao Y."/>
            <person name="Chan A."/>
            <person name="Moskal W.A."/>
            <person name="Town C.D."/>
        </authorList>
    </citation>
    <scope>NUCLEOTIDE SEQUENCE</scope>
</reference>
<dbReference type="FunFam" id="3.40.50.2000:FF:000087">
    <property type="entry name" value="Glycosyltransferase"/>
    <property type="match status" value="1"/>
</dbReference>
<comment type="similarity">
    <text evidence="1">Belongs to the UDP-glycosyltransferase family.</text>
</comment>
<dbReference type="Pfam" id="PF00201">
    <property type="entry name" value="UDPGT"/>
    <property type="match status" value="1"/>
</dbReference>
<evidence type="ECO:0000256" key="3">
    <source>
        <dbReference type="ARBA" id="ARBA00022679"/>
    </source>
</evidence>
<keyword evidence="3" id="KW-0808">Transferase</keyword>
<proteinExistence type="evidence at transcript level"/>
<dbReference type="FunFam" id="3.40.50.2000:FF:000037">
    <property type="entry name" value="Glycosyltransferase"/>
    <property type="match status" value="1"/>
</dbReference>
<protein>
    <submittedName>
        <fullName evidence="5">UGT79B189</fullName>
    </submittedName>
</protein>
<evidence type="ECO:0000256" key="1">
    <source>
        <dbReference type="ARBA" id="ARBA00009995"/>
    </source>
</evidence>
<reference evidence="5" key="2">
    <citation type="submission" date="2023-07" db="EMBL/GenBank/DDBJ databases">
        <authorList>
            <person name="Wang H."/>
            <person name="Wang Z."/>
            <person name="Ye M."/>
        </authorList>
    </citation>
    <scope>NUCLEOTIDE SEQUENCE</scope>
</reference>
<dbReference type="EMBL" id="OR372737">
    <property type="protein sequence ID" value="WMX26802.1"/>
    <property type="molecule type" value="mRNA"/>
</dbReference>
<dbReference type="AlphaFoldDB" id="I3SFW2"/>
<evidence type="ECO:0000256" key="2">
    <source>
        <dbReference type="ARBA" id="ARBA00022676"/>
    </source>
</evidence>
<dbReference type="KEGG" id="lja:130742418"/>
<evidence type="ECO:0000313" key="4">
    <source>
        <dbReference type="EMBL" id="AFK39154.1"/>
    </source>
</evidence>
<keyword evidence="2" id="KW-0328">Glycosyltransferase</keyword>
<name>I3SFW2_LOTJA</name>
<dbReference type="PANTHER" id="PTHR48049">
    <property type="entry name" value="GLYCOSYLTRANSFERASE"/>
    <property type="match status" value="1"/>
</dbReference>
<dbReference type="RefSeq" id="XP_057450505.1">
    <property type="nucleotide sequence ID" value="XM_057594522.1"/>
</dbReference>
<dbReference type="InterPro" id="IPR050481">
    <property type="entry name" value="UDP-glycosyltransf_plant"/>
</dbReference>
<dbReference type="GO" id="GO:0035251">
    <property type="term" value="F:UDP-glucosyltransferase activity"/>
    <property type="evidence" value="ECO:0007669"/>
    <property type="project" value="InterPro"/>
</dbReference>
<dbReference type="GeneID" id="130742418"/>
<dbReference type="EMBL" id="BT139359">
    <property type="protein sequence ID" value="AFK39154.1"/>
    <property type="molecule type" value="mRNA"/>
</dbReference>
<organism evidence="4">
    <name type="scientific">Lotus japonicus</name>
    <name type="common">Lotus corniculatus var. japonicus</name>
    <dbReference type="NCBI Taxonomy" id="34305"/>
    <lineage>
        <taxon>Eukaryota</taxon>
        <taxon>Viridiplantae</taxon>
        <taxon>Streptophyta</taxon>
        <taxon>Embryophyta</taxon>
        <taxon>Tracheophyta</taxon>
        <taxon>Spermatophyta</taxon>
        <taxon>Magnoliopsida</taxon>
        <taxon>eudicotyledons</taxon>
        <taxon>Gunneridae</taxon>
        <taxon>Pentapetalae</taxon>
        <taxon>rosids</taxon>
        <taxon>fabids</taxon>
        <taxon>Fabales</taxon>
        <taxon>Fabaceae</taxon>
        <taxon>Papilionoideae</taxon>
        <taxon>50 kb inversion clade</taxon>
        <taxon>NPAAA clade</taxon>
        <taxon>Hologalegina</taxon>
        <taxon>robinioid clade</taxon>
        <taxon>Loteae</taxon>
        <taxon>Lotus</taxon>
    </lineage>
</organism>
<accession>I3SFW2</accession>
<dbReference type="OrthoDB" id="5835829at2759"/>
<dbReference type="InterPro" id="IPR002213">
    <property type="entry name" value="UDP_glucos_trans"/>
</dbReference>
<sequence>MDSAPMHIAMFPWFAMGHLTPFLHLSNKLARRGHRISFLIPKRTQAKLEHLNLHPQLITFVPITVPHVDGLPHDAETTSDVPFSLFSNLATALDLTEKDIEPLLMDLKPQIVFFDFQYWLPNMARSLGIKSVQYFIVNPATSAYFGTPRPSQGSEITEVDCMKPPLGFPDDPPLKFYAHEIRFIASFAKVVFGSGIFFPDRFGMGTRFADLMAFKGCREIEGPYVDYLESVYKKPVLLSGPLLPEPSTSTLEEKWVSWLGKFKAGSVVFCAYGSEGPLQQNQFQELLLGLELSGFPFLAALKPPTGFESIEEALPEGFLERVHGRGIAYGGWIQQQLILEHPSVGCFITHCGGASITEALVNTCQMVLLPRLGSDHVTNARVMSAKLRVGVEVEKGEEDGLFTKESVCKAVKTVMDDESELGKEVRANHTKLRNLLLSENLESSCVDTFCQRLQKLL</sequence>